<dbReference type="SUPFAM" id="SSF161093">
    <property type="entry name" value="MgtE membrane domain-like"/>
    <property type="match status" value="1"/>
</dbReference>
<dbReference type="PANTHER" id="PTHR43773:SF1">
    <property type="entry name" value="MAGNESIUM TRANSPORTER MGTE"/>
    <property type="match status" value="1"/>
</dbReference>
<dbReference type="InterPro" id="IPR000644">
    <property type="entry name" value="CBS_dom"/>
</dbReference>
<dbReference type="SMART" id="SM00116">
    <property type="entry name" value="CBS"/>
    <property type="match status" value="2"/>
</dbReference>
<evidence type="ECO:0000256" key="3">
    <source>
        <dbReference type="ARBA" id="ARBA00022448"/>
    </source>
</evidence>
<gene>
    <name evidence="11" type="ORF">SAMN06265379_104141</name>
</gene>
<name>A0A521D1Y2_SACCC</name>
<comment type="subunit">
    <text evidence="9">Homodimer.</text>
</comment>
<dbReference type="AlphaFoldDB" id="A0A521D1Y2"/>
<feature type="domain" description="CBS" evidence="10">
    <location>
        <begin position="142"/>
        <end position="205"/>
    </location>
</feature>
<evidence type="ECO:0000256" key="2">
    <source>
        <dbReference type="ARBA" id="ARBA00009749"/>
    </source>
</evidence>
<dbReference type="Gene3D" id="1.10.357.20">
    <property type="entry name" value="SLC41 divalent cation transporters, integral membrane domain"/>
    <property type="match status" value="1"/>
</dbReference>
<protein>
    <recommendedName>
        <fullName evidence="9">Magnesium transporter MgtE</fullName>
    </recommendedName>
</protein>
<evidence type="ECO:0000256" key="7">
    <source>
        <dbReference type="ARBA" id="ARBA00023136"/>
    </source>
</evidence>
<dbReference type="Gene3D" id="1.25.60.10">
    <property type="entry name" value="MgtE N-terminal domain-like"/>
    <property type="match status" value="1"/>
</dbReference>
<keyword evidence="4 9" id="KW-0812">Transmembrane</keyword>
<evidence type="ECO:0000313" key="12">
    <source>
        <dbReference type="Proteomes" id="UP000319040"/>
    </source>
</evidence>
<evidence type="ECO:0000256" key="6">
    <source>
        <dbReference type="ARBA" id="ARBA00022989"/>
    </source>
</evidence>
<keyword evidence="9" id="KW-0479">Metal-binding</keyword>
<evidence type="ECO:0000256" key="8">
    <source>
        <dbReference type="PROSITE-ProRule" id="PRU00703"/>
    </source>
</evidence>
<evidence type="ECO:0000256" key="4">
    <source>
        <dbReference type="ARBA" id="ARBA00022692"/>
    </source>
</evidence>
<evidence type="ECO:0000313" key="11">
    <source>
        <dbReference type="EMBL" id="SMO65723.1"/>
    </source>
</evidence>
<keyword evidence="12" id="KW-1185">Reference proteome</keyword>
<dbReference type="InterPro" id="IPR006669">
    <property type="entry name" value="MgtE_transporter"/>
</dbReference>
<dbReference type="PROSITE" id="PS51371">
    <property type="entry name" value="CBS"/>
    <property type="match status" value="2"/>
</dbReference>
<dbReference type="OrthoDB" id="9790355at2"/>
<keyword evidence="5 9" id="KW-0460">Magnesium</keyword>
<sequence>MPKFTLTRGFVDKVRHAIEHKEEKKLKQKLSKLHPADIADLFRELDLEEAKYIYLLADDETAADVILELEEDERRRFLEALPSEVIARRFIDQMDSDDAADVLGEMDDNRQQEVLSHLEDVKVAGDIADLLNYHEDTAGGLMAKEYIQVKESWNLPTCLRSMRRQGEDVNEVYYVYVVDNDGILKGTLSLKRLLLSPENATVKDIYNDKLISVRTDAPGEEVSAIMEKYDLVALPVVDGIGRLVGRITIDDVVDFMREEAEKDYQLASGITEDVESSDSVWIHTRARMPWLLLGMLGGILSSRVVGGFVSLLSEHPQLAFFMGLIAAMAGNTGMQSSAIIVQSLASGSMGLDTTWNKLIKELSIALLNATVLAVIILTYNYIVGAGVALTYTVGIAMFSVVVFASLLGTFIPLLMKRLKIDPAVATGPFVTTMNDIIGMFVYLTIATICYAWLV</sequence>
<feature type="transmembrane region" description="Helical" evidence="9">
    <location>
        <begin position="362"/>
        <end position="382"/>
    </location>
</feature>
<dbReference type="RefSeq" id="WP_142533293.1">
    <property type="nucleotide sequence ID" value="NZ_FXTB01000004.1"/>
</dbReference>
<evidence type="ECO:0000256" key="1">
    <source>
        <dbReference type="ARBA" id="ARBA00004141"/>
    </source>
</evidence>
<feature type="transmembrane region" description="Helical" evidence="9">
    <location>
        <begin position="318"/>
        <end position="341"/>
    </location>
</feature>
<dbReference type="Proteomes" id="UP000319040">
    <property type="component" value="Unassembled WGS sequence"/>
</dbReference>
<dbReference type="GO" id="GO:0005886">
    <property type="term" value="C:plasma membrane"/>
    <property type="evidence" value="ECO:0007669"/>
    <property type="project" value="UniProtKB-SubCell"/>
</dbReference>
<evidence type="ECO:0000256" key="9">
    <source>
        <dbReference type="RuleBase" id="RU362011"/>
    </source>
</evidence>
<dbReference type="NCBIfam" id="TIGR00400">
    <property type="entry name" value="mgtE"/>
    <property type="match status" value="1"/>
</dbReference>
<dbReference type="SMART" id="SM00924">
    <property type="entry name" value="MgtE_N"/>
    <property type="match status" value="1"/>
</dbReference>
<evidence type="ECO:0000259" key="10">
    <source>
        <dbReference type="PROSITE" id="PS51371"/>
    </source>
</evidence>
<dbReference type="EMBL" id="FXTB01000004">
    <property type="protein sequence ID" value="SMO65723.1"/>
    <property type="molecule type" value="Genomic_DNA"/>
</dbReference>
<evidence type="ECO:0000256" key="5">
    <source>
        <dbReference type="ARBA" id="ARBA00022842"/>
    </source>
</evidence>
<dbReference type="Gene3D" id="3.10.580.10">
    <property type="entry name" value="CBS-domain"/>
    <property type="match status" value="1"/>
</dbReference>
<organism evidence="11 12">
    <name type="scientific">Saccharicrinis carchari</name>
    <dbReference type="NCBI Taxonomy" id="1168039"/>
    <lineage>
        <taxon>Bacteria</taxon>
        <taxon>Pseudomonadati</taxon>
        <taxon>Bacteroidota</taxon>
        <taxon>Bacteroidia</taxon>
        <taxon>Marinilabiliales</taxon>
        <taxon>Marinilabiliaceae</taxon>
        <taxon>Saccharicrinis</taxon>
    </lineage>
</organism>
<dbReference type="GO" id="GO:0015095">
    <property type="term" value="F:magnesium ion transmembrane transporter activity"/>
    <property type="evidence" value="ECO:0007669"/>
    <property type="project" value="UniProtKB-UniRule"/>
</dbReference>
<reference evidence="11 12" key="1">
    <citation type="submission" date="2017-05" db="EMBL/GenBank/DDBJ databases">
        <authorList>
            <person name="Varghese N."/>
            <person name="Submissions S."/>
        </authorList>
    </citation>
    <scope>NUCLEOTIDE SEQUENCE [LARGE SCALE GENOMIC DNA]</scope>
    <source>
        <strain evidence="11 12">DSM 27040</strain>
    </source>
</reference>
<feature type="transmembrane region" description="Helical" evidence="9">
    <location>
        <begin position="388"/>
        <end position="415"/>
    </location>
</feature>
<dbReference type="InterPro" id="IPR046342">
    <property type="entry name" value="CBS_dom_sf"/>
</dbReference>
<dbReference type="PANTHER" id="PTHR43773">
    <property type="entry name" value="MAGNESIUM TRANSPORTER MGTE"/>
    <property type="match status" value="1"/>
</dbReference>
<dbReference type="SUPFAM" id="SSF158791">
    <property type="entry name" value="MgtE N-terminal domain-like"/>
    <property type="match status" value="1"/>
</dbReference>
<comment type="similarity">
    <text evidence="2 9">Belongs to the SLC41A transporter family.</text>
</comment>
<keyword evidence="6 9" id="KW-1133">Transmembrane helix</keyword>
<dbReference type="InterPro" id="IPR038076">
    <property type="entry name" value="MgtE_N_sf"/>
</dbReference>
<dbReference type="GO" id="GO:0046872">
    <property type="term" value="F:metal ion binding"/>
    <property type="evidence" value="ECO:0007669"/>
    <property type="project" value="UniProtKB-KW"/>
</dbReference>
<dbReference type="InterPro" id="IPR006668">
    <property type="entry name" value="Mg_transptr_MgtE_intracell_dom"/>
</dbReference>
<keyword evidence="3 9" id="KW-0813">Transport</keyword>
<dbReference type="CDD" id="cd04606">
    <property type="entry name" value="CBS_pair_Mg_transporter"/>
    <property type="match status" value="1"/>
</dbReference>
<feature type="transmembrane region" description="Helical" evidence="9">
    <location>
        <begin position="290"/>
        <end position="312"/>
    </location>
</feature>
<dbReference type="InterPro" id="IPR006667">
    <property type="entry name" value="SLC41_membr_dom"/>
</dbReference>
<accession>A0A521D1Y2</accession>
<comment type="subcellular location">
    <subcellularLocation>
        <location evidence="9">Cell membrane</location>
        <topology evidence="9">Multi-pass membrane protein</topology>
    </subcellularLocation>
    <subcellularLocation>
        <location evidence="1">Membrane</location>
        <topology evidence="1">Multi-pass membrane protein</topology>
    </subcellularLocation>
</comment>
<comment type="function">
    <text evidence="9">Acts as a magnesium transporter.</text>
</comment>
<keyword evidence="8" id="KW-0129">CBS domain</keyword>
<feature type="domain" description="CBS" evidence="10">
    <location>
        <begin position="206"/>
        <end position="262"/>
    </location>
</feature>
<dbReference type="Pfam" id="PF00571">
    <property type="entry name" value="CBS"/>
    <property type="match status" value="2"/>
</dbReference>
<dbReference type="Pfam" id="PF03448">
    <property type="entry name" value="MgtE_N"/>
    <property type="match status" value="1"/>
</dbReference>
<dbReference type="SUPFAM" id="SSF54631">
    <property type="entry name" value="CBS-domain pair"/>
    <property type="match status" value="1"/>
</dbReference>
<dbReference type="Pfam" id="PF01769">
    <property type="entry name" value="MgtE"/>
    <property type="match status" value="1"/>
</dbReference>
<keyword evidence="9" id="KW-1003">Cell membrane</keyword>
<feature type="transmembrane region" description="Helical" evidence="9">
    <location>
        <begin position="436"/>
        <end position="453"/>
    </location>
</feature>
<dbReference type="InterPro" id="IPR036739">
    <property type="entry name" value="SLC41_membr_dom_sf"/>
</dbReference>
<proteinExistence type="inferred from homology"/>
<keyword evidence="7 9" id="KW-0472">Membrane</keyword>